<dbReference type="InterPro" id="IPR021425">
    <property type="entry name" value="DUF3072"/>
</dbReference>
<dbReference type="AlphaFoldDB" id="A0A917W7L3"/>
<gene>
    <name evidence="2" type="ORF">GCM10011575_34220</name>
</gene>
<feature type="compositionally biased region" description="Basic and acidic residues" evidence="1">
    <location>
        <begin position="67"/>
        <end position="86"/>
    </location>
</feature>
<dbReference type="Pfam" id="PF11272">
    <property type="entry name" value="DUF3072"/>
    <property type="match status" value="1"/>
</dbReference>
<evidence type="ECO:0008006" key="4">
    <source>
        <dbReference type="Google" id="ProtNLM"/>
    </source>
</evidence>
<reference evidence="2" key="1">
    <citation type="journal article" date="2014" name="Int. J. Syst. Evol. Microbiol.">
        <title>Complete genome sequence of Corynebacterium casei LMG S-19264T (=DSM 44701T), isolated from a smear-ripened cheese.</title>
        <authorList>
            <consortium name="US DOE Joint Genome Institute (JGI-PGF)"/>
            <person name="Walter F."/>
            <person name="Albersmeier A."/>
            <person name="Kalinowski J."/>
            <person name="Ruckert C."/>
        </authorList>
    </citation>
    <scope>NUCLEOTIDE SEQUENCE</scope>
    <source>
        <strain evidence="2">CGMCC 4.7306</strain>
    </source>
</reference>
<reference evidence="2" key="2">
    <citation type="submission" date="2020-09" db="EMBL/GenBank/DDBJ databases">
        <authorList>
            <person name="Sun Q."/>
            <person name="Zhou Y."/>
        </authorList>
    </citation>
    <scope>NUCLEOTIDE SEQUENCE</scope>
    <source>
        <strain evidence="2">CGMCC 4.7306</strain>
    </source>
</reference>
<proteinExistence type="predicted"/>
<evidence type="ECO:0000313" key="3">
    <source>
        <dbReference type="Proteomes" id="UP000613840"/>
    </source>
</evidence>
<evidence type="ECO:0000256" key="1">
    <source>
        <dbReference type="SAM" id="MobiDB-lite"/>
    </source>
</evidence>
<keyword evidence="3" id="KW-1185">Reference proteome</keyword>
<feature type="region of interest" description="Disordered" evidence="1">
    <location>
        <begin position="1"/>
        <end position="41"/>
    </location>
</feature>
<accession>A0A917W7L3</accession>
<dbReference type="RefSeq" id="WP_188896593.1">
    <property type="nucleotide sequence ID" value="NZ_BMMZ01000009.1"/>
</dbReference>
<feature type="compositionally biased region" description="Basic and acidic residues" evidence="1">
    <location>
        <begin position="1"/>
        <end position="12"/>
    </location>
</feature>
<protein>
    <recommendedName>
        <fullName evidence="4">DUF3072 domain-containing protein</fullName>
    </recommendedName>
</protein>
<feature type="region of interest" description="Disordered" evidence="1">
    <location>
        <begin position="58"/>
        <end position="86"/>
    </location>
</feature>
<evidence type="ECO:0000313" key="2">
    <source>
        <dbReference type="EMBL" id="GGL73080.1"/>
    </source>
</evidence>
<dbReference type="Proteomes" id="UP000613840">
    <property type="component" value="Unassembled WGS sequence"/>
</dbReference>
<dbReference type="EMBL" id="BMMZ01000009">
    <property type="protein sequence ID" value="GGL73080.1"/>
    <property type="molecule type" value="Genomic_DNA"/>
</dbReference>
<organism evidence="2 3">
    <name type="scientific">Microlunatus endophyticus</name>
    <dbReference type="NCBI Taxonomy" id="1716077"/>
    <lineage>
        <taxon>Bacteria</taxon>
        <taxon>Bacillati</taxon>
        <taxon>Actinomycetota</taxon>
        <taxon>Actinomycetes</taxon>
        <taxon>Propionibacteriales</taxon>
        <taxon>Propionibacteriaceae</taxon>
        <taxon>Microlunatus</taxon>
    </lineage>
</organism>
<sequence length="86" mass="9306">MTSSDPEHDAKQAAETLGATDGSALQKDPEEWVSGDDPITPAQKSYLDTLARQTGEELPADLTKSQASEHIDRLRSALDQDKDPGR</sequence>
<name>A0A917W7L3_9ACTN</name>
<comment type="caution">
    <text evidence="2">The sequence shown here is derived from an EMBL/GenBank/DDBJ whole genome shotgun (WGS) entry which is preliminary data.</text>
</comment>